<feature type="region of interest" description="Disordered" evidence="1">
    <location>
        <begin position="61"/>
        <end position="80"/>
    </location>
</feature>
<dbReference type="Proteomes" id="UP001472866">
    <property type="component" value="Chromosome 06"/>
</dbReference>
<evidence type="ECO:0000313" key="3">
    <source>
        <dbReference type="EMBL" id="WZN62954.1"/>
    </source>
</evidence>
<evidence type="ECO:0000256" key="1">
    <source>
        <dbReference type="SAM" id="MobiDB-lite"/>
    </source>
</evidence>
<evidence type="ECO:0008006" key="5">
    <source>
        <dbReference type="Google" id="ProtNLM"/>
    </source>
</evidence>
<keyword evidence="4" id="KW-1185">Reference proteome</keyword>
<dbReference type="AlphaFoldDB" id="A0AAX4P9R1"/>
<proteinExistence type="predicted"/>
<protein>
    <recommendedName>
        <fullName evidence="5">Transmembrane protein</fullName>
    </recommendedName>
</protein>
<sequence>MTNRMVRSPRSSFAVFFLVAFAAALFGVASALAGIEVGGYILPNGIPAGVKVGLIQPRVSQEDLAKTEPGSRERRKQVAAMRRSPWDPVVTYPWDDFLRCKGRCDERLKREAYEAEQSREMLGTVNEMLEGNAYLPPSAGYPQGTFLFGR</sequence>
<feature type="signal peptide" evidence="2">
    <location>
        <begin position="1"/>
        <end position="31"/>
    </location>
</feature>
<organism evidence="3 4">
    <name type="scientific">Chloropicon roscoffensis</name>
    <dbReference type="NCBI Taxonomy" id="1461544"/>
    <lineage>
        <taxon>Eukaryota</taxon>
        <taxon>Viridiplantae</taxon>
        <taxon>Chlorophyta</taxon>
        <taxon>Chloropicophyceae</taxon>
        <taxon>Chloropicales</taxon>
        <taxon>Chloropicaceae</taxon>
        <taxon>Chloropicon</taxon>
    </lineage>
</organism>
<gene>
    <name evidence="3" type="ORF">HKI87_06g44990</name>
</gene>
<name>A0AAX4P9R1_9CHLO</name>
<keyword evidence="2" id="KW-0732">Signal</keyword>
<feature type="compositionally biased region" description="Basic and acidic residues" evidence="1">
    <location>
        <begin position="61"/>
        <end position="72"/>
    </location>
</feature>
<evidence type="ECO:0000256" key="2">
    <source>
        <dbReference type="SAM" id="SignalP"/>
    </source>
</evidence>
<evidence type="ECO:0000313" key="4">
    <source>
        <dbReference type="Proteomes" id="UP001472866"/>
    </source>
</evidence>
<feature type="chain" id="PRO_5043870149" description="Transmembrane protein" evidence="2">
    <location>
        <begin position="32"/>
        <end position="150"/>
    </location>
</feature>
<accession>A0AAX4P9R1</accession>
<reference evidence="3 4" key="1">
    <citation type="submission" date="2024-03" db="EMBL/GenBank/DDBJ databases">
        <title>Complete genome sequence of the green alga Chloropicon roscoffensis RCC1871.</title>
        <authorList>
            <person name="Lemieux C."/>
            <person name="Pombert J.-F."/>
            <person name="Otis C."/>
            <person name="Turmel M."/>
        </authorList>
    </citation>
    <scope>NUCLEOTIDE SEQUENCE [LARGE SCALE GENOMIC DNA]</scope>
    <source>
        <strain evidence="3 4">RCC1871</strain>
    </source>
</reference>
<dbReference type="EMBL" id="CP151506">
    <property type="protein sequence ID" value="WZN62954.1"/>
    <property type="molecule type" value="Genomic_DNA"/>
</dbReference>